<dbReference type="Pfam" id="PF03466">
    <property type="entry name" value="LysR_substrate"/>
    <property type="match status" value="1"/>
</dbReference>
<evidence type="ECO:0000256" key="3">
    <source>
        <dbReference type="ARBA" id="ARBA00023125"/>
    </source>
</evidence>
<reference evidence="6 7" key="1">
    <citation type="submission" date="2019-08" db="EMBL/GenBank/DDBJ databases">
        <title>In-depth cultivation of the pig gut microbiome towards novel bacterial diversity and tailored functional studies.</title>
        <authorList>
            <person name="Wylensek D."/>
            <person name="Hitch T.C.A."/>
            <person name="Clavel T."/>
        </authorList>
    </citation>
    <scope>NUCLEOTIDE SEQUENCE [LARGE SCALE GENOMIC DNA]</scope>
    <source>
        <strain evidence="6 7">WCA-389-WT-5B</strain>
    </source>
</reference>
<evidence type="ECO:0000313" key="6">
    <source>
        <dbReference type="EMBL" id="MSS81994.1"/>
    </source>
</evidence>
<dbReference type="OrthoDB" id="1652954at2"/>
<protein>
    <submittedName>
        <fullName evidence="6">LysR family transcriptional regulator</fullName>
    </submittedName>
</protein>
<dbReference type="SUPFAM" id="SSF53850">
    <property type="entry name" value="Periplasmic binding protein-like II"/>
    <property type="match status" value="1"/>
</dbReference>
<dbReference type="InterPro" id="IPR005119">
    <property type="entry name" value="LysR_subst-bd"/>
</dbReference>
<dbReference type="InterPro" id="IPR050950">
    <property type="entry name" value="HTH-type_LysR_regulators"/>
</dbReference>
<keyword evidence="4" id="KW-0804">Transcription</keyword>
<evidence type="ECO:0000256" key="2">
    <source>
        <dbReference type="ARBA" id="ARBA00023015"/>
    </source>
</evidence>
<evidence type="ECO:0000256" key="1">
    <source>
        <dbReference type="ARBA" id="ARBA00009437"/>
    </source>
</evidence>
<dbReference type="Proteomes" id="UP000441455">
    <property type="component" value="Unassembled WGS sequence"/>
</dbReference>
<gene>
    <name evidence="6" type="ORF">FX155_05215</name>
</gene>
<dbReference type="Pfam" id="PF00126">
    <property type="entry name" value="HTH_1"/>
    <property type="match status" value="1"/>
</dbReference>
<dbReference type="Gene3D" id="1.10.10.10">
    <property type="entry name" value="Winged helix-like DNA-binding domain superfamily/Winged helix DNA-binding domain"/>
    <property type="match status" value="1"/>
</dbReference>
<dbReference type="InterPro" id="IPR036390">
    <property type="entry name" value="WH_DNA-bd_sf"/>
</dbReference>
<dbReference type="PANTHER" id="PTHR30419">
    <property type="entry name" value="HTH-TYPE TRANSCRIPTIONAL REGULATOR YBHD"/>
    <property type="match status" value="1"/>
</dbReference>
<keyword evidence="3" id="KW-0238">DNA-binding</keyword>
<sequence>MDTRHLQYILTIAQKQNMTKAAEELYISQSSLSQYLAKLEQEIGVPLFERTRNRMLLTPAGELYVEAAQRVLSIEKHLYENIRSMNNKSHITLGLTSQLCLKMLTAVVPSFKAEFPEATVEITEGNVIDLSRMLQEEAIDCAVMAIHDTSPFSPDQVDILGVEEILLAVPKNHPYCKKNPGDTFPWKDLEEELGEDNFLICKKGSTLREVTDLIFEAIRLDPSTMCETNSIVTTRAMVAMGIGITFIGKSCMEYENKIHYYRLDPPVTRKFALVRRKNWVMHTPEKKLCEEIRKYFKRKSVKALMK</sequence>
<evidence type="ECO:0000313" key="7">
    <source>
        <dbReference type="Proteomes" id="UP000441455"/>
    </source>
</evidence>
<keyword evidence="2" id="KW-0805">Transcription regulation</keyword>
<dbReference type="RefSeq" id="WP_154487976.1">
    <property type="nucleotide sequence ID" value="NZ_CALEXD010000008.1"/>
</dbReference>
<dbReference type="SUPFAM" id="SSF46785">
    <property type="entry name" value="Winged helix' DNA-binding domain"/>
    <property type="match status" value="1"/>
</dbReference>
<dbReference type="CDD" id="cd05466">
    <property type="entry name" value="PBP2_LTTR_substrate"/>
    <property type="match status" value="1"/>
</dbReference>
<dbReference type="GO" id="GO:0003677">
    <property type="term" value="F:DNA binding"/>
    <property type="evidence" value="ECO:0007669"/>
    <property type="project" value="UniProtKB-KW"/>
</dbReference>
<dbReference type="Gene3D" id="3.40.190.10">
    <property type="entry name" value="Periplasmic binding protein-like II"/>
    <property type="match status" value="2"/>
</dbReference>
<dbReference type="FunFam" id="1.10.10.10:FF:000001">
    <property type="entry name" value="LysR family transcriptional regulator"/>
    <property type="match status" value="1"/>
</dbReference>
<organism evidence="6 7">
    <name type="scientific">Acidaminococcus fermentans</name>
    <dbReference type="NCBI Taxonomy" id="905"/>
    <lineage>
        <taxon>Bacteria</taxon>
        <taxon>Bacillati</taxon>
        <taxon>Bacillota</taxon>
        <taxon>Negativicutes</taxon>
        <taxon>Acidaminococcales</taxon>
        <taxon>Acidaminococcaceae</taxon>
        <taxon>Acidaminococcus</taxon>
    </lineage>
</organism>
<dbReference type="AlphaFoldDB" id="A0A6N7VJX8"/>
<feature type="domain" description="HTH lysR-type" evidence="5">
    <location>
        <begin position="1"/>
        <end position="58"/>
    </location>
</feature>
<evidence type="ECO:0000259" key="5">
    <source>
        <dbReference type="PROSITE" id="PS50931"/>
    </source>
</evidence>
<proteinExistence type="inferred from homology"/>
<evidence type="ECO:0000256" key="4">
    <source>
        <dbReference type="ARBA" id="ARBA00023163"/>
    </source>
</evidence>
<dbReference type="EMBL" id="VULN01000006">
    <property type="protein sequence ID" value="MSS81994.1"/>
    <property type="molecule type" value="Genomic_DNA"/>
</dbReference>
<comment type="similarity">
    <text evidence="1">Belongs to the LysR transcriptional regulatory family.</text>
</comment>
<dbReference type="InterPro" id="IPR000847">
    <property type="entry name" value="LysR_HTH_N"/>
</dbReference>
<comment type="caution">
    <text evidence="6">The sequence shown here is derived from an EMBL/GenBank/DDBJ whole genome shotgun (WGS) entry which is preliminary data.</text>
</comment>
<dbReference type="InterPro" id="IPR036388">
    <property type="entry name" value="WH-like_DNA-bd_sf"/>
</dbReference>
<dbReference type="PRINTS" id="PR00039">
    <property type="entry name" value="HTHLYSR"/>
</dbReference>
<accession>A0A6N7VJX8</accession>
<name>A0A6N7VJX8_ACIFE</name>
<dbReference type="GO" id="GO:0005829">
    <property type="term" value="C:cytosol"/>
    <property type="evidence" value="ECO:0007669"/>
    <property type="project" value="TreeGrafter"/>
</dbReference>
<dbReference type="GO" id="GO:0003700">
    <property type="term" value="F:DNA-binding transcription factor activity"/>
    <property type="evidence" value="ECO:0007669"/>
    <property type="project" value="InterPro"/>
</dbReference>
<dbReference type="PROSITE" id="PS50931">
    <property type="entry name" value="HTH_LYSR"/>
    <property type="match status" value="1"/>
</dbReference>